<dbReference type="InterPro" id="IPR011335">
    <property type="entry name" value="Restrct_endonuc-II-like"/>
</dbReference>
<dbReference type="GO" id="GO:0009307">
    <property type="term" value="P:DNA restriction-modification system"/>
    <property type="evidence" value="ECO:0007669"/>
    <property type="project" value="InterPro"/>
</dbReference>
<dbReference type="GO" id="GO:0009036">
    <property type="term" value="F:type II site-specific deoxyribonuclease activity"/>
    <property type="evidence" value="ECO:0007669"/>
    <property type="project" value="InterPro"/>
</dbReference>
<evidence type="ECO:0000313" key="1">
    <source>
        <dbReference type="EMBL" id="KKO20882.1"/>
    </source>
</evidence>
<dbReference type="Gene3D" id="1.10.238.90">
    <property type="entry name" value="Restriction endonuclease BsobI, helical domain"/>
    <property type="match status" value="1"/>
</dbReference>
<dbReference type="PATRIC" id="fig|380242.3.peg.484"/>
<sequence length="322" mass="35691">MSRPSLPRLKSSKDLETTYEAVRAGFVKQALEKNRQATQYVEEARALKVAASTAKTPSDLLIIPDIQSALLTAAGVSEKANNHLLQRDKEEAIKGLIDNFLEPAGKKFVEELVFRFLLIRGDTLGGSMRNIGGILAQRKLTRSIISALKVAGKSYEWLHSETNAWVPMTESNAEIEIFVKGISWKSDSQSRTALFNLFVPIVGNNVDLCLFNRESKDFSNKKIARDILISPPSYIALGELKGGIDPAGADEHWKTARTHLNRIQDSFKKMGHKPNLFFIGAAIEAKMAVEIWNLLKKGILSNAANLTDDNQIASVSRWLCNL</sequence>
<protein>
    <submittedName>
        <fullName evidence="1">Deoxyribonuclease</fullName>
    </submittedName>
</protein>
<proteinExistence type="predicted"/>
<dbReference type="Proteomes" id="UP000034954">
    <property type="component" value="Unassembled WGS sequence"/>
</dbReference>
<dbReference type="InterPro" id="IPR043091">
    <property type="entry name" value="Restr_endonucII_AvaI/BsoBI_hel"/>
</dbReference>
<evidence type="ECO:0000313" key="2">
    <source>
        <dbReference type="Proteomes" id="UP000034954"/>
    </source>
</evidence>
<dbReference type="EMBL" id="LAQJ01000051">
    <property type="protein sequence ID" value="KKO20882.1"/>
    <property type="molecule type" value="Genomic_DNA"/>
</dbReference>
<dbReference type="InterPro" id="IPR015277">
    <property type="entry name" value="Restrct_endonuc_II_AvaI/BsoBI"/>
</dbReference>
<keyword evidence="2" id="KW-1185">Reference proteome</keyword>
<dbReference type="CDD" id="cd22315">
    <property type="entry name" value="BsoBI-like"/>
    <property type="match status" value="1"/>
</dbReference>
<organism evidence="1 2">
    <name type="scientific">Candidatus Brocadia fulgida</name>
    <dbReference type="NCBI Taxonomy" id="380242"/>
    <lineage>
        <taxon>Bacteria</taxon>
        <taxon>Pseudomonadati</taxon>
        <taxon>Planctomycetota</taxon>
        <taxon>Candidatus Brocadiia</taxon>
        <taxon>Candidatus Brocadiales</taxon>
        <taxon>Candidatus Brocadiaceae</taxon>
        <taxon>Candidatus Brocadia</taxon>
    </lineage>
</organism>
<comment type="caution">
    <text evidence="1">The sequence shown here is derived from an EMBL/GenBank/DDBJ whole genome shotgun (WGS) entry which is preliminary data.</text>
</comment>
<gene>
    <name evidence="1" type="ORF">BROFUL_00389</name>
</gene>
<name>A0A0M2UYI1_9BACT</name>
<dbReference type="GO" id="GO:0003677">
    <property type="term" value="F:DNA binding"/>
    <property type="evidence" value="ECO:0007669"/>
    <property type="project" value="InterPro"/>
</dbReference>
<dbReference type="Pfam" id="PF09194">
    <property type="entry name" value="Endonuc-BsobI"/>
    <property type="match status" value="1"/>
</dbReference>
<dbReference type="Gene3D" id="3.40.91.10">
    <property type="match status" value="1"/>
</dbReference>
<dbReference type="SUPFAM" id="SSF52980">
    <property type="entry name" value="Restriction endonuclease-like"/>
    <property type="match status" value="1"/>
</dbReference>
<reference evidence="1 2" key="1">
    <citation type="journal article" date="2013" name="BMC Microbiol.">
        <title>Identification of the type II cytochrome c maturation pathway in anammox bacteria by comparative genomics.</title>
        <authorList>
            <person name="Ferousi C."/>
            <person name="Speth D.R."/>
            <person name="Reimann J."/>
            <person name="Op den Camp H.J."/>
            <person name="Allen J.W."/>
            <person name="Keltjens J.T."/>
            <person name="Jetten M.S."/>
        </authorList>
    </citation>
    <scope>NUCLEOTIDE SEQUENCE [LARGE SCALE GENOMIC DNA]</scope>
    <source>
        <strain evidence="1">RU1</strain>
    </source>
</reference>
<accession>A0A0M2UYI1</accession>
<dbReference type="AlphaFoldDB" id="A0A0M2UYI1"/>